<reference evidence="1" key="1">
    <citation type="submission" date="2020-06" db="EMBL/GenBank/DDBJ databases">
        <authorList>
            <consortium name="Plant Systems Biology data submission"/>
        </authorList>
    </citation>
    <scope>NUCLEOTIDE SEQUENCE</scope>
    <source>
        <strain evidence="1">D6</strain>
    </source>
</reference>
<protein>
    <submittedName>
        <fullName evidence="1">Uncharacterized protein</fullName>
    </submittedName>
</protein>
<dbReference type="AlphaFoldDB" id="A0A9N8DZT3"/>
<dbReference type="Proteomes" id="UP001153069">
    <property type="component" value="Unassembled WGS sequence"/>
</dbReference>
<comment type="caution">
    <text evidence="1">The sequence shown here is derived from an EMBL/GenBank/DDBJ whole genome shotgun (WGS) entry which is preliminary data.</text>
</comment>
<sequence>MAPPTPMKADELAALCAATAVCCADVNASFIAKKRNGQHPTKSASEGKEVMECHNSVKADLMAGPCAELYAEHYACVKKAGWTESVKACRFSQAKVAECAVREGLGELKQKS</sequence>
<gene>
    <name evidence="1" type="ORF">SEMRO_509_G156990.1</name>
</gene>
<evidence type="ECO:0000313" key="2">
    <source>
        <dbReference type="Proteomes" id="UP001153069"/>
    </source>
</evidence>
<evidence type="ECO:0000313" key="1">
    <source>
        <dbReference type="EMBL" id="CAB9511911.1"/>
    </source>
</evidence>
<proteinExistence type="predicted"/>
<organism evidence="1 2">
    <name type="scientific">Seminavis robusta</name>
    <dbReference type="NCBI Taxonomy" id="568900"/>
    <lineage>
        <taxon>Eukaryota</taxon>
        <taxon>Sar</taxon>
        <taxon>Stramenopiles</taxon>
        <taxon>Ochrophyta</taxon>
        <taxon>Bacillariophyta</taxon>
        <taxon>Bacillariophyceae</taxon>
        <taxon>Bacillariophycidae</taxon>
        <taxon>Naviculales</taxon>
        <taxon>Naviculaceae</taxon>
        <taxon>Seminavis</taxon>
    </lineage>
</organism>
<name>A0A9N8DZT3_9STRA</name>
<keyword evidence="2" id="KW-1185">Reference proteome</keyword>
<accession>A0A9N8DZT3</accession>
<dbReference type="EMBL" id="CAICTM010000508">
    <property type="protein sequence ID" value="CAB9511911.1"/>
    <property type="molecule type" value="Genomic_DNA"/>
</dbReference>